<dbReference type="InterPro" id="IPR029058">
    <property type="entry name" value="AB_hydrolase_fold"/>
</dbReference>
<dbReference type="GO" id="GO:0047570">
    <property type="term" value="F:3-oxoadipate enol-lactonase activity"/>
    <property type="evidence" value="ECO:0007669"/>
    <property type="project" value="UniProtKB-EC"/>
</dbReference>
<dbReference type="SUPFAM" id="SSF53474">
    <property type="entry name" value="alpha/beta-Hydrolases"/>
    <property type="match status" value="1"/>
</dbReference>
<dbReference type="EMBL" id="JAQZSM010000009">
    <property type="protein sequence ID" value="MDD7971658.1"/>
    <property type="molecule type" value="Genomic_DNA"/>
</dbReference>
<keyword evidence="3" id="KW-1185">Reference proteome</keyword>
<feature type="domain" description="AB hydrolase-1" evidence="1">
    <location>
        <begin position="36"/>
        <end position="251"/>
    </location>
</feature>
<evidence type="ECO:0000313" key="2">
    <source>
        <dbReference type="EMBL" id="MDD7971658.1"/>
    </source>
</evidence>
<protein>
    <submittedName>
        <fullName evidence="2">3-oxoadipate enol-lactonase</fullName>
        <ecNumber evidence="2">3.1.1.24</ecNumber>
    </submittedName>
</protein>
<dbReference type="PRINTS" id="PR00111">
    <property type="entry name" value="ABHYDROLASE"/>
</dbReference>
<dbReference type="PANTHER" id="PTHR43798:SF33">
    <property type="entry name" value="HYDROLASE, PUTATIVE (AFU_ORTHOLOGUE AFUA_2G14860)-RELATED"/>
    <property type="match status" value="1"/>
</dbReference>
<accession>A0ABT5TCL4</accession>
<gene>
    <name evidence="2" type="primary">pcaD</name>
    <name evidence="2" type="ORF">PUT78_11135</name>
</gene>
<dbReference type="InterPro" id="IPR000073">
    <property type="entry name" value="AB_hydrolase_1"/>
</dbReference>
<evidence type="ECO:0000259" key="1">
    <source>
        <dbReference type="Pfam" id="PF12697"/>
    </source>
</evidence>
<evidence type="ECO:0000313" key="3">
    <source>
        <dbReference type="Proteomes" id="UP001431784"/>
    </source>
</evidence>
<proteinExistence type="predicted"/>
<keyword evidence="2" id="KW-0378">Hydrolase</keyword>
<dbReference type="PANTHER" id="PTHR43798">
    <property type="entry name" value="MONOACYLGLYCEROL LIPASE"/>
    <property type="match status" value="1"/>
</dbReference>
<sequence length="268" mass="29040">MMPAPRHDPGGLHYRVTGPEGGLTLVLSGTLGSDLRVWEPLLPCLPQDIRVLRYDHRGHGESLAPDGPYTMGQLVRDTETLLDHLRIRGAVFLGQGLGGLVAQALATKRPDLLRAMVLSGTGARLDTAELWGARAQRVRTQGLPVIAEQVLKGWFTPAFQRSPAISVWRDMLFECPPQGWAGCAQAIAGSDFYATTARLALPVLGLTGDRDALTPPDLVRETTELVAGSQFAILRRAGHLAHVEQPEEFSRLVTGFLCDCGFLARGSY</sequence>
<dbReference type="Gene3D" id="3.40.50.1820">
    <property type="entry name" value="alpha/beta hydrolase"/>
    <property type="match status" value="1"/>
</dbReference>
<dbReference type="EC" id="3.1.1.24" evidence="2"/>
<dbReference type="InterPro" id="IPR050266">
    <property type="entry name" value="AB_hydrolase_sf"/>
</dbReference>
<organism evidence="2 3">
    <name type="scientific">Roseinatronobacter alkalisoli</name>
    <dbReference type="NCBI Taxonomy" id="3028235"/>
    <lineage>
        <taxon>Bacteria</taxon>
        <taxon>Pseudomonadati</taxon>
        <taxon>Pseudomonadota</taxon>
        <taxon>Alphaproteobacteria</taxon>
        <taxon>Rhodobacterales</taxon>
        <taxon>Paracoccaceae</taxon>
        <taxon>Roseinatronobacter</taxon>
    </lineage>
</organism>
<dbReference type="Pfam" id="PF12697">
    <property type="entry name" value="Abhydrolase_6"/>
    <property type="match status" value="1"/>
</dbReference>
<dbReference type="NCBIfam" id="TIGR02427">
    <property type="entry name" value="protocat_pcaD"/>
    <property type="match status" value="1"/>
</dbReference>
<dbReference type="Proteomes" id="UP001431784">
    <property type="component" value="Unassembled WGS sequence"/>
</dbReference>
<comment type="caution">
    <text evidence="2">The sequence shown here is derived from an EMBL/GenBank/DDBJ whole genome shotgun (WGS) entry which is preliminary data.</text>
</comment>
<dbReference type="RefSeq" id="WP_274352339.1">
    <property type="nucleotide sequence ID" value="NZ_JAQZSM010000009.1"/>
</dbReference>
<dbReference type="InterPro" id="IPR026968">
    <property type="entry name" value="PcaD/CatD"/>
</dbReference>
<reference evidence="2" key="1">
    <citation type="submission" date="2023-02" db="EMBL/GenBank/DDBJ databases">
        <title>Description of Roseinatronobacter alkalisoli sp. nov., an alkaliphilic bacerium isolated from soda soil.</title>
        <authorList>
            <person name="Wei W."/>
        </authorList>
    </citation>
    <scope>NUCLEOTIDE SEQUENCE</scope>
    <source>
        <strain evidence="2">HJB301</strain>
    </source>
</reference>
<name>A0ABT5TCL4_9RHOB</name>